<keyword evidence="6" id="KW-0175">Coiled coil</keyword>
<feature type="coiled-coil region" evidence="6">
    <location>
        <begin position="368"/>
        <end position="398"/>
    </location>
</feature>
<dbReference type="SMART" id="SM00387">
    <property type="entry name" value="HATPase_c"/>
    <property type="match status" value="1"/>
</dbReference>
<dbReference type="InterPro" id="IPR021796">
    <property type="entry name" value="Tll0287-like_dom"/>
</dbReference>
<evidence type="ECO:0000259" key="8">
    <source>
        <dbReference type="PROSITE" id="PS50109"/>
    </source>
</evidence>
<evidence type="ECO:0000256" key="6">
    <source>
        <dbReference type="SAM" id="Coils"/>
    </source>
</evidence>
<dbReference type="Proteomes" id="UP000614714">
    <property type="component" value="Unassembled WGS sequence"/>
</dbReference>
<keyword evidence="4" id="KW-0808">Transferase</keyword>
<dbReference type="PANTHER" id="PTHR43304:SF1">
    <property type="entry name" value="PAC DOMAIN-CONTAINING PROTEIN"/>
    <property type="match status" value="1"/>
</dbReference>
<dbReference type="InterPro" id="IPR001610">
    <property type="entry name" value="PAC"/>
</dbReference>
<dbReference type="PRINTS" id="PR00344">
    <property type="entry name" value="BCTRLSENSOR"/>
</dbReference>
<evidence type="ECO:0000256" key="7">
    <source>
        <dbReference type="SAM" id="Phobius"/>
    </source>
</evidence>
<comment type="catalytic activity">
    <reaction evidence="1">
        <text>ATP + protein L-histidine = ADP + protein N-phospho-L-histidine.</text>
        <dbReference type="EC" id="2.7.13.3"/>
    </reaction>
</comment>
<name>A0ABS0YFV5_9BACT</name>
<feature type="transmembrane region" description="Helical" evidence="7">
    <location>
        <begin position="12"/>
        <end position="31"/>
    </location>
</feature>
<dbReference type="SUPFAM" id="SSF55874">
    <property type="entry name" value="ATPase domain of HSP90 chaperone/DNA topoisomerase II/histidine kinase"/>
    <property type="match status" value="1"/>
</dbReference>
<dbReference type="Pfam" id="PF11845">
    <property type="entry name" value="Tll0287-like"/>
    <property type="match status" value="1"/>
</dbReference>
<keyword evidence="12" id="KW-1185">Reference proteome</keyword>
<accession>A0ABS0YFV5</accession>
<dbReference type="InterPro" id="IPR052162">
    <property type="entry name" value="Sensor_kinase/Photoreceptor"/>
</dbReference>
<dbReference type="CDD" id="cd00082">
    <property type="entry name" value="HisKA"/>
    <property type="match status" value="1"/>
</dbReference>
<keyword evidence="7" id="KW-0472">Membrane</keyword>
<dbReference type="PROSITE" id="PS50112">
    <property type="entry name" value="PAS"/>
    <property type="match status" value="1"/>
</dbReference>
<dbReference type="NCBIfam" id="TIGR00229">
    <property type="entry name" value="sensory_box"/>
    <property type="match status" value="1"/>
</dbReference>
<dbReference type="CDD" id="cd00130">
    <property type="entry name" value="PAS"/>
    <property type="match status" value="1"/>
</dbReference>
<evidence type="ECO:0000313" key="11">
    <source>
        <dbReference type="EMBL" id="MBJ6751180.1"/>
    </source>
</evidence>
<protein>
    <recommendedName>
        <fullName evidence="2">histidine kinase</fullName>
        <ecNumber evidence="2">2.7.13.3</ecNumber>
    </recommendedName>
</protein>
<dbReference type="PANTHER" id="PTHR43304">
    <property type="entry name" value="PHYTOCHROME-LIKE PROTEIN CPH1"/>
    <property type="match status" value="1"/>
</dbReference>
<dbReference type="InterPro" id="IPR003661">
    <property type="entry name" value="HisK_dim/P_dom"/>
</dbReference>
<dbReference type="SMART" id="SM00388">
    <property type="entry name" value="HisKA"/>
    <property type="match status" value="1"/>
</dbReference>
<sequence>MVTQVHKIRRFALVLVLFWSAGIAFSFYWFYRGEQQTVLAIGRAEARATFEKDTLYRRWATRHGGVYVPASQLSPPNPYLKRIPERDVTTASGKALTLVNPAYMTRQVFELADSQHNLVRGHITSLKPIRPENKPDPWEAQALKRFESGVKEVSEVQVMDGRPYMRLMRPFVTEPPCLKCHAAQGYRVGDIRGGVSASVPLDIDSAVMDDVITGAAVSHGFIWLLGVGLIGTGARVLGRSARAIEEREDRYRTVADYTEGWEYWQGPDHSFRYVSPSCLELSGYSREEFYADPELLHRIVHPEDRAYYESHVRDSFHGTPRPIDFRIVRKDGEVRWIAHICRLVYTASGAENGIRGSNRDITDRKLANQALREQAVLLEKEVRERMERETELEAKNAELERFTYTVSHDLKSPLITIKGFAGAVLKDIEGGNLQRLDGDVRRIMGAADKMSSLLSDLLELSRIGRIVNAPSLIDMNMLAKDVLGQLSGPIQQAGVEVSLQPGLATVWGDQPRIGEVLQNLVENAIKYKGEQQQPRIEIGMRQDADRAVFTVRDNGIGVPAQYQETIFGLFNQLDARSDGTGIGLALARRIVEFHGGKLWVESEGIRQGSTFCFTLGTRPPETVQIEQG</sequence>
<dbReference type="Gene3D" id="3.30.450.20">
    <property type="entry name" value="PAS domain"/>
    <property type="match status" value="1"/>
</dbReference>
<dbReference type="RefSeq" id="WP_199389663.1">
    <property type="nucleotide sequence ID" value="NZ_JAEMHL010000006.1"/>
</dbReference>
<dbReference type="InterPro" id="IPR000700">
    <property type="entry name" value="PAS-assoc_C"/>
</dbReference>
<feature type="domain" description="Histidine kinase" evidence="8">
    <location>
        <begin position="405"/>
        <end position="619"/>
    </location>
</feature>
<dbReference type="Gene3D" id="3.30.450.290">
    <property type="match status" value="1"/>
</dbReference>
<dbReference type="InterPro" id="IPR004358">
    <property type="entry name" value="Sig_transdc_His_kin-like_C"/>
</dbReference>
<dbReference type="Gene3D" id="3.30.565.10">
    <property type="entry name" value="Histidine kinase-like ATPase, C-terminal domain"/>
    <property type="match status" value="1"/>
</dbReference>
<dbReference type="Pfam" id="PF08447">
    <property type="entry name" value="PAS_3"/>
    <property type="match status" value="1"/>
</dbReference>
<proteinExistence type="predicted"/>
<evidence type="ECO:0000256" key="3">
    <source>
        <dbReference type="ARBA" id="ARBA00022553"/>
    </source>
</evidence>
<comment type="caution">
    <text evidence="11">The sequence shown here is derived from an EMBL/GenBank/DDBJ whole genome shotgun (WGS) entry which is preliminary data.</text>
</comment>
<dbReference type="InterPro" id="IPR013655">
    <property type="entry name" value="PAS_fold_3"/>
</dbReference>
<feature type="domain" description="PAS" evidence="9">
    <location>
        <begin position="273"/>
        <end position="319"/>
    </location>
</feature>
<keyword evidence="7" id="KW-1133">Transmembrane helix</keyword>
<dbReference type="Gene3D" id="1.10.287.130">
    <property type="match status" value="1"/>
</dbReference>
<evidence type="ECO:0000259" key="10">
    <source>
        <dbReference type="PROSITE" id="PS50113"/>
    </source>
</evidence>
<dbReference type="SUPFAM" id="SSF47384">
    <property type="entry name" value="Homodimeric domain of signal transducing histidine kinase"/>
    <property type="match status" value="1"/>
</dbReference>
<dbReference type="SUPFAM" id="SSF55785">
    <property type="entry name" value="PYP-like sensor domain (PAS domain)"/>
    <property type="match status" value="1"/>
</dbReference>
<dbReference type="Pfam" id="PF00512">
    <property type="entry name" value="HisKA"/>
    <property type="match status" value="1"/>
</dbReference>
<keyword evidence="5" id="KW-0418">Kinase</keyword>
<dbReference type="InterPro" id="IPR035965">
    <property type="entry name" value="PAS-like_dom_sf"/>
</dbReference>
<evidence type="ECO:0000256" key="2">
    <source>
        <dbReference type="ARBA" id="ARBA00012438"/>
    </source>
</evidence>
<dbReference type="InterPro" id="IPR000014">
    <property type="entry name" value="PAS"/>
</dbReference>
<dbReference type="InterPro" id="IPR036890">
    <property type="entry name" value="HATPase_C_sf"/>
</dbReference>
<dbReference type="PROSITE" id="PS50113">
    <property type="entry name" value="PAC"/>
    <property type="match status" value="1"/>
</dbReference>
<evidence type="ECO:0000256" key="5">
    <source>
        <dbReference type="ARBA" id="ARBA00022777"/>
    </source>
</evidence>
<dbReference type="PROSITE" id="PS50109">
    <property type="entry name" value="HIS_KIN"/>
    <property type="match status" value="1"/>
</dbReference>
<dbReference type="InterPro" id="IPR005467">
    <property type="entry name" value="His_kinase_dom"/>
</dbReference>
<organism evidence="11 12">
    <name type="scientific">Geomonas anaerohicana</name>
    <dbReference type="NCBI Taxonomy" id="2798583"/>
    <lineage>
        <taxon>Bacteria</taxon>
        <taxon>Pseudomonadati</taxon>
        <taxon>Thermodesulfobacteriota</taxon>
        <taxon>Desulfuromonadia</taxon>
        <taxon>Geobacterales</taxon>
        <taxon>Geobacteraceae</taxon>
        <taxon>Geomonas</taxon>
    </lineage>
</organism>
<gene>
    <name evidence="11" type="ORF">JFN91_13225</name>
</gene>
<dbReference type="EMBL" id="JAEMHL010000006">
    <property type="protein sequence ID" value="MBJ6751180.1"/>
    <property type="molecule type" value="Genomic_DNA"/>
</dbReference>
<evidence type="ECO:0000313" key="12">
    <source>
        <dbReference type="Proteomes" id="UP000614714"/>
    </source>
</evidence>
<keyword evidence="7" id="KW-0812">Transmembrane</keyword>
<evidence type="ECO:0000256" key="4">
    <source>
        <dbReference type="ARBA" id="ARBA00022679"/>
    </source>
</evidence>
<feature type="domain" description="PAC" evidence="10">
    <location>
        <begin position="321"/>
        <end position="373"/>
    </location>
</feature>
<dbReference type="InterPro" id="IPR003594">
    <property type="entry name" value="HATPase_dom"/>
</dbReference>
<evidence type="ECO:0000256" key="1">
    <source>
        <dbReference type="ARBA" id="ARBA00000085"/>
    </source>
</evidence>
<evidence type="ECO:0000259" key="9">
    <source>
        <dbReference type="PROSITE" id="PS50112"/>
    </source>
</evidence>
<reference evidence="11 12" key="1">
    <citation type="submission" date="2020-12" db="EMBL/GenBank/DDBJ databases">
        <title>Geomonas sp. Red421, isolated from paddy soil.</title>
        <authorList>
            <person name="Xu Z."/>
            <person name="Zhang Z."/>
            <person name="Masuda Y."/>
            <person name="Itoh H."/>
            <person name="Senoo K."/>
        </authorList>
    </citation>
    <scope>NUCLEOTIDE SEQUENCE [LARGE SCALE GENOMIC DNA]</scope>
    <source>
        <strain evidence="11 12">Red421</strain>
    </source>
</reference>
<keyword evidence="3" id="KW-0597">Phosphoprotein</keyword>
<dbReference type="Pfam" id="PF02518">
    <property type="entry name" value="HATPase_c"/>
    <property type="match status" value="1"/>
</dbReference>
<dbReference type="InterPro" id="IPR036097">
    <property type="entry name" value="HisK_dim/P_sf"/>
</dbReference>
<dbReference type="SMART" id="SM00086">
    <property type="entry name" value="PAC"/>
    <property type="match status" value="1"/>
</dbReference>
<dbReference type="EC" id="2.7.13.3" evidence="2"/>